<dbReference type="EMBL" id="JBFTWV010000043">
    <property type="protein sequence ID" value="KAL2794562.1"/>
    <property type="molecule type" value="Genomic_DNA"/>
</dbReference>
<dbReference type="PANTHER" id="PTHR45033:SF2">
    <property type="entry name" value="ZINC-TYPE ALCOHOL DEHYDROGENASE-LIKE PROTEIN C1773.06C"/>
    <property type="match status" value="1"/>
</dbReference>
<protein>
    <submittedName>
        <fullName evidence="2">Zinc-binding dehydrogenase</fullName>
    </submittedName>
</protein>
<feature type="domain" description="Enoyl reductase (ER)" evidence="1">
    <location>
        <begin position="19"/>
        <end position="360"/>
    </location>
</feature>
<evidence type="ECO:0000313" key="2">
    <source>
        <dbReference type="EMBL" id="KAL2794562.1"/>
    </source>
</evidence>
<evidence type="ECO:0000259" key="1">
    <source>
        <dbReference type="SMART" id="SM00829"/>
    </source>
</evidence>
<dbReference type="Gene3D" id="3.40.50.720">
    <property type="entry name" value="NAD(P)-binding Rossmann-like Domain"/>
    <property type="match status" value="1"/>
</dbReference>
<dbReference type="Proteomes" id="UP001610563">
    <property type="component" value="Unassembled WGS sequence"/>
</dbReference>
<dbReference type="PANTHER" id="PTHR45033">
    <property type="match status" value="1"/>
</dbReference>
<dbReference type="Pfam" id="PF08240">
    <property type="entry name" value="ADH_N"/>
    <property type="match status" value="1"/>
</dbReference>
<dbReference type="InterPro" id="IPR036291">
    <property type="entry name" value="NAD(P)-bd_dom_sf"/>
</dbReference>
<gene>
    <name evidence="2" type="ORF">BJX66DRAFT_325224</name>
</gene>
<dbReference type="InterPro" id="IPR013154">
    <property type="entry name" value="ADH-like_N"/>
</dbReference>
<dbReference type="InterPro" id="IPR011032">
    <property type="entry name" value="GroES-like_sf"/>
</dbReference>
<comment type="caution">
    <text evidence="2">The sequence shown here is derived from an EMBL/GenBank/DDBJ whole genome shotgun (WGS) entry which is preliminary data.</text>
</comment>
<dbReference type="CDD" id="cd08276">
    <property type="entry name" value="MDR7"/>
    <property type="match status" value="1"/>
</dbReference>
<dbReference type="InterPro" id="IPR013149">
    <property type="entry name" value="ADH-like_C"/>
</dbReference>
<dbReference type="Pfam" id="PF00107">
    <property type="entry name" value="ADH_zinc_N"/>
    <property type="match status" value="1"/>
</dbReference>
<dbReference type="SUPFAM" id="SSF50129">
    <property type="entry name" value="GroES-like"/>
    <property type="match status" value="1"/>
</dbReference>
<proteinExistence type="predicted"/>
<accession>A0ABR4G6C7</accession>
<dbReference type="InterPro" id="IPR020843">
    <property type="entry name" value="ER"/>
</dbReference>
<keyword evidence="3" id="KW-1185">Reference proteome</keyword>
<dbReference type="SUPFAM" id="SSF51735">
    <property type="entry name" value="NAD(P)-binding Rossmann-fold domains"/>
    <property type="match status" value="1"/>
</dbReference>
<dbReference type="SMART" id="SM00829">
    <property type="entry name" value="PKS_ER"/>
    <property type="match status" value="1"/>
</dbReference>
<dbReference type="Gene3D" id="3.90.180.10">
    <property type="entry name" value="Medium-chain alcohol dehydrogenases, catalytic domain"/>
    <property type="match status" value="1"/>
</dbReference>
<sequence>MALNNPKTTKQWTVEGFEGPSSLQFSEMPVPSLKDNEVLVQIKGATLNPRDLLITQGQYPWTVKQSIIPGSDGAGIVLATGSSVTRFKPGDRVITTLNQKHICGSLTKDIALNYGTGASIDGTFRQFGAFDEQALVAMPSHVSFVEAAALTCAGVTAWNALFGGGRGKEILGEGGWVLTQGTGSVSLFALQFAKASGARVIATTSSSSKISLLQSLGADHVINYRETPNWGADAKELTGGSGVDLVVEVAGPTTIRQSAESLKLDGQISVVGFIGGQGDGSGDSNAQTQGQVPSLLETWLNLYTARGVWVGSREQMEEMCRAVEASGVRPVIDERVFKLEDLREAYEYLAEGRNVGKIGIEIQ</sequence>
<name>A0ABR4G6C7_9EURO</name>
<evidence type="ECO:0000313" key="3">
    <source>
        <dbReference type="Proteomes" id="UP001610563"/>
    </source>
</evidence>
<organism evidence="2 3">
    <name type="scientific">Aspergillus keveii</name>
    <dbReference type="NCBI Taxonomy" id="714993"/>
    <lineage>
        <taxon>Eukaryota</taxon>
        <taxon>Fungi</taxon>
        <taxon>Dikarya</taxon>
        <taxon>Ascomycota</taxon>
        <taxon>Pezizomycotina</taxon>
        <taxon>Eurotiomycetes</taxon>
        <taxon>Eurotiomycetidae</taxon>
        <taxon>Eurotiales</taxon>
        <taxon>Aspergillaceae</taxon>
        <taxon>Aspergillus</taxon>
        <taxon>Aspergillus subgen. Nidulantes</taxon>
    </lineage>
</organism>
<dbReference type="InterPro" id="IPR052711">
    <property type="entry name" value="Zinc_ADH-like"/>
</dbReference>
<reference evidence="2 3" key="1">
    <citation type="submission" date="2024-07" db="EMBL/GenBank/DDBJ databases">
        <title>Section-level genome sequencing and comparative genomics of Aspergillus sections Usti and Cavernicolus.</title>
        <authorList>
            <consortium name="Lawrence Berkeley National Laboratory"/>
            <person name="Nybo J.L."/>
            <person name="Vesth T.C."/>
            <person name="Theobald S."/>
            <person name="Frisvad J.C."/>
            <person name="Larsen T.O."/>
            <person name="Kjaerboelling I."/>
            <person name="Rothschild-Mancinelli K."/>
            <person name="Lyhne E.K."/>
            <person name="Kogle M.E."/>
            <person name="Barry K."/>
            <person name="Clum A."/>
            <person name="Na H."/>
            <person name="Ledsgaard L."/>
            <person name="Lin J."/>
            <person name="Lipzen A."/>
            <person name="Kuo A."/>
            <person name="Riley R."/>
            <person name="Mondo S."/>
            <person name="Labutti K."/>
            <person name="Haridas S."/>
            <person name="Pangalinan J."/>
            <person name="Salamov A.A."/>
            <person name="Simmons B.A."/>
            <person name="Magnuson J.K."/>
            <person name="Chen J."/>
            <person name="Drula E."/>
            <person name="Henrissat B."/>
            <person name="Wiebenga A."/>
            <person name="Lubbers R.J."/>
            <person name="Gomes A.C."/>
            <person name="Makela M.R."/>
            <person name="Stajich J."/>
            <person name="Grigoriev I.V."/>
            <person name="Mortensen U.H."/>
            <person name="De Vries R.P."/>
            <person name="Baker S.E."/>
            <person name="Andersen M.R."/>
        </authorList>
    </citation>
    <scope>NUCLEOTIDE SEQUENCE [LARGE SCALE GENOMIC DNA]</scope>
    <source>
        <strain evidence="2 3">CBS 209.92</strain>
    </source>
</reference>